<proteinExistence type="predicted"/>
<reference evidence="4" key="2">
    <citation type="journal article" date="2022" name="Hortic Res">
        <title>The genome of Dioscorea zingiberensis sheds light on the biosynthesis, origin and evolution of the medicinally important diosgenin saponins.</title>
        <authorList>
            <person name="Li Y."/>
            <person name="Tan C."/>
            <person name="Li Z."/>
            <person name="Guo J."/>
            <person name="Li S."/>
            <person name="Chen X."/>
            <person name="Wang C."/>
            <person name="Dai X."/>
            <person name="Yang H."/>
            <person name="Song W."/>
            <person name="Hou L."/>
            <person name="Xu J."/>
            <person name="Tong Z."/>
            <person name="Xu A."/>
            <person name="Yuan X."/>
            <person name="Wang W."/>
            <person name="Yang Q."/>
            <person name="Chen L."/>
            <person name="Sun Z."/>
            <person name="Wang K."/>
            <person name="Pan B."/>
            <person name="Chen J."/>
            <person name="Bao Y."/>
            <person name="Liu F."/>
            <person name="Qi X."/>
            <person name="Gang D.R."/>
            <person name="Wen J."/>
            <person name="Li J."/>
        </authorList>
    </citation>
    <scope>NUCLEOTIDE SEQUENCE</scope>
    <source>
        <strain evidence="4">Dzin_1.0</strain>
    </source>
</reference>
<keyword evidence="1" id="KW-0175">Coiled coil</keyword>
<dbReference type="EMBL" id="JAGGNH010000006">
    <property type="protein sequence ID" value="KAJ0969495.1"/>
    <property type="molecule type" value="Genomic_DNA"/>
</dbReference>
<feature type="compositionally biased region" description="Basic and acidic residues" evidence="2">
    <location>
        <begin position="314"/>
        <end position="334"/>
    </location>
</feature>
<dbReference type="InterPro" id="IPR007321">
    <property type="entry name" value="Transposase_28"/>
</dbReference>
<gene>
    <name evidence="4" type="ORF">J5N97_022372</name>
</gene>
<feature type="coiled-coil region" evidence="1">
    <location>
        <begin position="408"/>
        <end position="470"/>
    </location>
</feature>
<dbReference type="PANTHER" id="PTHR31099:SF28">
    <property type="entry name" value="F5J5.12"/>
    <property type="match status" value="1"/>
</dbReference>
<evidence type="ECO:0000259" key="3">
    <source>
        <dbReference type="Pfam" id="PF04195"/>
    </source>
</evidence>
<keyword evidence="5" id="KW-1185">Reference proteome</keyword>
<evidence type="ECO:0000313" key="4">
    <source>
        <dbReference type="EMBL" id="KAJ0969495.1"/>
    </source>
</evidence>
<dbReference type="PANTHER" id="PTHR31099">
    <property type="entry name" value="OS06G0165300 PROTEIN"/>
    <property type="match status" value="1"/>
</dbReference>
<accession>A0A9D5HAT8</accession>
<evidence type="ECO:0000256" key="2">
    <source>
        <dbReference type="SAM" id="MobiDB-lite"/>
    </source>
</evidence>
<evidence type="ECO:0000313" key="5">
    <source>
        <dbReference type="Proteomes" id="UP001085076"/>
    </source>
</evidence>
<reference evidence="4" key="1">
    <citation type="submission" date="2021-03" db="EMBL/GenBank/DDBJ databases">
        <authorList>
            <person name="Li Z."/>
            <person name="Yang C."/>
        </authorList>
    </citation>
    <scope>NUCLEOTIDE SEQUENCE</scope>
    <source>
        <strain evidence="4">Dzin_1.0</strain>
        <tissue evidence="4">Leaf</tissue>
    </source>
</reference>
<protein>
    <recommendedName>
        <fullName evidence="3">Transposase (putative) gypsy type domain-containing protein</fullName>
    </recommendedName>
</protein>
<evidence type="ECO:0000256" key="1">
    <source>
        <dbReference type="SAM" id="Coils"/>
    </source>
</evidence>
<feature type="compositionally biased region" description="Basic and acidic residues" evidence="2">
    <location>
        <begin position="361"/>
        <end position="372"/>
    </location>
</feature>
<dbReference type="OrthoDB" id="671678at2759"/>
<name>A0A9D5HAT8_9LILI</name>
<dbReference type="AlphaFoldDB" id="A0A9D5HAT8"/>
<sequence length="476" mass="53114">MASASSSSGSSHESCEPVASPPLSILSPPELIVSVVIPGESRDVSVQGSRIHPTSRAMGRGSGTFISLLGQKDVDSLVEKYEIDLSLFEVRVPCSGERASSPREGEIAIYQDALLGGLRIPFSYFAKAILEEYNLCPSQLTPNSWRLLNSFVVVFKNYGVNPTVHWFRMLFSLCLESNADWYYFSARSGRKFLGKVPSSIKRWKSKFFFVKSKSEWDVRTKWEVPRTDIACEEMTQEEEVLLKSMTGLSKVYMDDFLTKENLVKCRLIIAAGNPMEDEDLSYVKGLLAYFEGEVHPPLPRGRKKKEVASSKVADTSKEEKRKRKEVDSSKKGDPLRGGGKRGGPLGQTEGGGLSLKGAATQRKELPSEDIPFRDARSVKDVLMAMRPEQPSAKLRRAGREEATYQLFRSAMLDDSSSLKEELKSAQEERGKACWDLKLKVAELAAIQAELEELKGERDTLKEDLAFRQKTPKSDSE</sequence>
<feature type="region of interest" description="Disordered" evidence="2">
    <location>
        <begin position="1"/>
        <end position="22"/>
    </location>
</feature>
<organism evidence="4 5">
    <name type="scientific">Dioscorea zingiberensis</name>
    <dbReference type="NCBI Taxonomy" id="325984"/>
    <lineage>
        <taxon>Eukaryota</taxon>
        <taxon>Viridiplantae</taxon>
        <taxon>Streptophyta</taxon>
        <taxon>Embryophyta</taxon>
        <taxon>Tracheophyta</taxon>
        <taxon>Spermatophyta</taxon>
        <taxon>Magnoliopsida</taxon>
        <taxon>Liliopsida</taxon>
        <taxon>Dioscoreales</taxon>
        <taxon>Dioscoreaceae</taxon>
        <taxon>Dioscorea</taxon>
    </lineage>
</organism>
<feature type="compositionally biased region" description="Gly residues" evidence="2">
    <location>
        <begin position="335"/>
        <end position="354"/>
    </location>
</feature>
<feature type="region of interest" description="Disordered" evidence="2">
    <location>
        <begin position="298"/>
        <end position="372"/>
    </location>
</feature>
<feature type="domain" description="Transposase (putative) gypsy type" evidence="3">
    <location>
        <begin position="110"/>
        <end position="174"/>
    </location>
</feature>
<dbReference type="Proteomes" id="UP001085076">
    <property type="component" value="Miscellaneous, Linkage group lg06"/>
</dbReference>
<dbReference type="Pfam" id="PF04195">
    <property type="entry name" value="Transposase_28"/>
    <property type="match status" value="1"/>
</dbReference>
<comment type="caution">
    <text evidence="4">The sequence shown here is derived from an EMBL/GenBank/DDBJ whole genome shotgun (WGS) entry which is preliminary data.</text>
</comment>